<evidence type="ECO:0000256" key="1">
    <source>
        <dbReference type="SAM" id="MobiDB-lite"/>
    </source>
</evidence>
<reference evidence="3 4" key="1">
    <citation type="journal article" date="2016" name="Nat. Commun.">
        <title>Thousands of microbial genomes shed light on interconnected biogeochemical processes in an aquifer system.</title>
        <authorList>
            <person name="Anantharaman K."/>
            <person name="Brown C.T."/>
            <person name="Hug L.A."/>
            <person name="Sharon I."/>
            <person name="Castelle C.J."/>
            <person name="Probst A.J."/>
            <person name="Thomas B.C."/>
            <person name="Singh A."/>
            <person name="Wilkins M.J."/>
            <person name="Karaoz U."/>
            <person name="Brodie E.L."/>
            <person name="Williams K.H."/>
            <person name="Hubbard S.S."/>
            <person name="Banfield J.F."/>
        </authorList>
    </citation>
    <scope>NUCLEOTIDE SEQUENCE [LARGE SCALE GENOMIC DNA]</scope>
</reference>
<dbReference type="EMBL" id="MHCC01000001">
    <property type="protein sequence ID" value="OGY14278.1"/>
    <property type="molecule type" value="Genomic_DNA"/>
</dbReference>
<name>A0A1G1VFS5_9BACT</name>
<proteinExistence type="predicted"/>
<comment type="caution">
    <text evidence="3">The sequence shown here is derived from an EMBL/GenBank/DDBJ whole genome shotgun (WGS) entry which is preliminary data.</text>
</comment>
<keyword evidence="2" id="KW-0472">Membrane</keyword>
<accession>A0A1G1VFS5</accession>
<feature type="transmembrane region" description="Helical" evidence="2">
    <location>
        <begin position="525"/>
        <end position="544"/>
    </location>
</feature>
<gene>
    <name evidence="3" type="ORF">A3A77_02275</name>
</gene>
<dbReference type="Proteomes" id="UP000178659">
    <property type="component" value="Unassembled WGS sequence"/>
</dbReference>
<evidence type="ECO:0000313" key="4">
    <source>
        <dbReference type="Proteomes" id="UP000178659"/>
    </source>
</evidence>
<dbReference type="AlphaFoldDB" id="A0A1G1VFS5"/>
<keyword evidence="2" id="KW-0812">Transmembrane</keyword>
<organism evidence="3 4">
    <name type="scientific">Candidatus Blackburnbacteria bacterium RIFCSPLOWO2_01_FULL_40_20</name>
    <dbReference type="NCBI Taxonomy" id="1797519"/>
    <lineage>
        <taxon>Bacteria</taxon>
        <taxon>Candidatus Blackburniibacteriota</taxon>
    </lineage>
</organism>
<evidence type="ECO:0000256" key="2">
    <source>
        <dbReference type="SAM" id="Phobius"/>
    </source>
</evidence>
<feature type="region of interest" description="Disordered" evidence="1">
    <location>
        <begin position="252"/>
        <end position="280"/>
    </location>
</feature>
<evidence type="ECO:0000313" key="3">
    <source>
        <dbReference type="EMBL" id="OGY14278.1"/>
    </source>
</evidence>
<keyword evidence="2" id="KW-1133">Transmembrane helix</keyword>
<sequence>MENDFLNPQKARELVEIYQWFLQNPDKYSYEGLSRKDFLFLVASIGTLFDVENLEQVVKILENIANNKNVIPTHAAIPVNLKDLIEEYEKWESLRREKVLKKASDVQVYQQAEKLSGAISVAKVSQPKIAKLVYQAEKKGGETTQTEKTTKDNLDEWVEQARTIEIVAALVMGGIPIADAKKAAPLIAERLKDAGIKIDEVELEKIIQGILENQQVIISPEQEHAVFENISEKFGVSAQSQTLSSSFKVARPYRPKRNPTSSTSDPLRLSEASETTLGTSKNEKKIKEDYVYLLYKPQSYLQRLGGQFGFLFGGTNNKQVLEAALQRLIIENPQLYTDNSLEMRLLRQGIVNLIATQGKIDNAQFVPQHKIEEALRNYYWSGGSTQSMKLIFGENGIVGKKVNLEKGGESAIKNEVKAQAGSFIADAGNQASIKFKRFLTDPSLGWLRTSAAIGLGIGSISFPIPGFLRIFMGFGGLGLGVVQIGHSPKAISASFDFLNRLSMPSSRGNGSPLGALMGMGKNKMAGGLIAAIVAIPLSLILFTFNGISNSQSTFLPQAVSPINVVPDSKYISVTKTADPSVFPGEPPLQVKYTVAITAKEGNLTNIQVSEKFTSFTSKGNPSITSPTLPAIPSTLEEGKTHTITFAINLGKEFKDSVVTNTITVTADVESGPVKESTTRSVSVIIGNPPTFCFTFTGNWTEGDKGMIMESIGKISKSTAYSSFLCSGGPVFIQRGGDMDYGGEVTDGNTITMYNRAFRNKPSLFYTFAHETGHVYGHRNGTSYNAFSISTHDEPFLPTYTLKQTLDEDFAETIAVYIVRKEVPNLSGVDIINMEAKWPKHYNFAKTNIFSDFDGF</sequence>
<protein>
    <submittedName>
        <fullName evidence="3">Uncharacterized protein</fullName>
    </submittedName>
</protein>